<reference evidence="4 5" key="1">
    <citation type="submission" date="2020-08" db="EMBL/GenBank/DDBJ databases">
        <title>Genemic of Streptomyces polyaspartic.</title>
        <authorList>
            <person name="Liu W."/>
        </authorList>
    </citation>
    <scope>NUCLEOTIDE SEQUENCE [LARGE SCALE GENOMIC DNA]</scope>
    <source>
        <strain evidence="4 5">TRM66268-LWL</strain>
    </source>
</reference>
<dbReference type="PANTHER" id="PTHR44845">
    <property type="entry name" value="CARRIER DOMAIN-CONTAINING PROTEIN"/>
    <property type="match status" value="1"/>
</dbReference>
<protein>
    <submittedName>
        <fullName evidence="4">Thioester reductase domain-containing protein</fullName>
    </submittedName>
</protein>
<evidence type="ECO:0000313" key="5">
    <source>
        <dbReference type="Proteomes" id="UP000642284"/>
    </source>
</evidence>
<dbReference type="NCBIfam" id="TIGR01746">
    <property type="entry name" value="Thioester-redct"/>
    <property type="match status" value="1"/>
</dbReference>
<comment type="caution">
    <text evidence="4">The sequence shown here is derived from an EMBL/GenBank/DDBJ whole genome shotgun (WGS) entry which is preliminary data.</text>
</comment>
<keyword evidence="5" id="KW-1185">Reference proteome</keyword>
<dbReference type="PANTHER" id="PTHR44845:SF6">
    <property type="entry name" value="BETA-ALANINE-ACTIVATING ENZYME"/>
    <property type="match status" value="1"/>
</dbReference>
<evidence type="ECO:0000313" key="4">
    <source>
        <dbReference type="EMBL" id="MBC9719425.1"/>
    </source>
</evidence>
<dbReference type="InterPro" id="IPR036736">
    <property type="entry name" value="ACP-like_sf"/>
</dbReference>
<dbReference type="RefSeq" id="WP_187819830.1">
    <property type="nucleotide sequence ID" value="NZ_JACTVJ010000041.1"/>
</dbReference>
<dbReference type="Pfam" id="PF07993">
    <property type="entry name" value="NAD_binding_4"/>
    <property type="match status" value="1"/>
</dbReference>
<dbReference type="EMBL" id="JACTVJ010000041">
    <property type="protein sequence ID" value="MBC9719425.1"/>
    <property type="molecule type" value="Genomic_DNA"/>
</dbReference>
<dbReference type="InterPro" id="IPR000873">
    <property type="entry name" value="AMP-dep_synth/lig_dom"/>
</dbReference>
<organism evidence="4 5">
    <name type="scientific">Streptomyces polyasparticus</name>
    <dbReference type="NCBI Taxonomy" id="2767826"/>
    <lineage>
        <taxon>Bacteria</taxon>
        <taxon>Bacillati</taxon>
        <taxon>Actinomycetota</taxon>
        <taxon>Actinomycetes</taxon>
        <taxon>Kitasatosporales</taxon>
        <taxon>Streptomycetaceae</taxon>
        <taxon>Streptomyces</taxon>
    </lineage>
</organism>
<dbReference type="Gene3D" id="1.10.1200.10">
    <property type="entry name" value="ACP-like"/>
    <property type="match status" value="1"/>
</dbReference>
<dbReference type="InterPro" id="IPR025110">
    <property type="entry name" value="AMP-bd_C"/>
</dbReference>
<dbReference type="Gene3D" id="3.40.50.720">
    <property type="entry name" value="NAD(P)-binding Rossmann-like Domain"/>
    <property type="match status" value="1"/>
</dbReference>
<dbReference type="InterPro" id="IPR020845">
    <property type="entry name" value="AMP-binding_CS"/>
</dbReference>
<dbReference type="Gene3D" id="3.30.300.30">
    <property type="match status" value="1"/>
</dbReference>
<dbReference type="InterPro" id="IPR009081">
    <property type="entry name" value="PP-bd_ACP"/>
</dbReference>
<dbReference type="InterPro" id="IPR020806">
    <property type="entry name" value="PKS_PP-bd"/>
</dbReference>
<dbReference type="Proteomes" id="UP000642284">
    <property type="component" value="Unassembled WGS sequence"/>
</dbReference>
<dbReference type="Pfam" id="PF00501">
    <property type="entry name" value="AMP-binding"/>
    <property type="match status" value="1"/>
</dbReference>
<keyword evidence="2" id="KW-0597">Phosphoprotein</keyword>
<dbReference type="SUPFAM" id="SSF51735">
    <property type="entry name" value="NAD(P)-binding Rossmann-fold domains"/>
    <property type="match status" value="1"/>
</dbReference>
<name>A0ABR7SXN3_9ACTN</name>
<dbReference type="PROSITE" id="PS00455">
    <property type="entry name" value="AMP_BINDING"/>
    <property type="match status" value="1"/>
</dbReference>
<dbReference type="Gene3D" id="2.30.38.10">
    <property type="entry name" value="Luciferase, Domain 3"/>
    <property type="match status" value="1"/>
</dbReference>
<evidence type="ECO:0000256" key="1">
    <source>
        <dbReference type="ARBA" id="ARBA00022450"/>
    </source>
</evidence>
<proteinExistence type="predicted"/>
<dbReference type="InterPro" id="IPR045851">
    <property type="entry name" value="AMP-bd_C_sf"/>
</dbReference>
<gene>
    <name evidence="4" type="ORF">H9Y04_43640</name>
</gene>
<dbReference type="Pfam" id="PF00550">
    <property type="entry name" value="PP-binding"/>
    <property type="match status" value="1"/>
</dbReference>
<dbReference type="Gene3D" id="3.40.50.980">
    <property type="match status" value="2"/>
</dbReference>
<dbReference type="InterPro" id="IPR036291">
    <property type="entry name" value="NAD(P)-bd_dom_sf"/>
</dbReference>
<dbReference type="CDD" id="cd05235">
    <property type="entry name" value="SDR_e1"/>
    <property type="match status" value="1"/>
</dbReference>
<dbReference type="SMART" id="SM00823">
    <property type="entry name" value="PKS_PP"/>
    <property type="match status" value="1"/>
</dbReference>
<evidence type="ECO:0000256" key="2">
    <source>
        <dbReference type="ARBA" id="ARBA00022553"/>
    </source>
</evidence>
<evidence type="ECO:0000259" key="3">
    <source>
        <dbReference type="PROSITE" id="PS50075"/>
    </source>
</evidence>
<accession>A0ABR7SXN3</accession>
<dbReference type="Pfam" id="PF13193">
    <property type="entry name" value="AMP-binding_C"/>
    <property type="match status" value="1"/>
</dbReference>
<feature type="domain" description="Carrier" evidence="3">
    <location>
        <begin position="546"/>
        <end position="622"/>
    </location>
</feature>
<dbReference type="PROSITE" id="PS50075">
    <property type="entry name" value="CARRIER"/>
    <property type="match status" value="1"/>
</dbReference>
<sequence>MSQNPMLQEETADAYRRAGWWLGETLGDMLKARAMRHGKKPAVIGPDRTLSYRDLDERAGRIASGFAALGVSAGDRVVVQLPNRSDFLEVVFGLTRLGAVPVLALPAHRDAEIGYVCATAEAVAYVCPSGDVYEAMARRMCEQVTSLRHVVMAGGRGDGGAATFHGLEEIRSTPVWEGAAPSSDDPAVMLLSGGSTGLPKLIPRTHDDLLHMVRAAARAANFGQSVVYLAVLPVAHSFTLCAPGVLGVLNAGGTIVFSDATASAAEAFGLITRHRITATALVPTLAKTWLSAIDSPGATAQDLSSLKVVQIGGAKADEDLARHFQRCFHRTLQQVYGMSEGLLCFTRLSDPDESIVATQGRPVDPGVELRIVDGKGLDAPAGAIGELLVRGPSVIRGYYQASEANASAFTPEGFYRTGDLVRSTASGNLMVVGRVKDQINRGGEKIDAAEVESVLRCHPDVLDAALVASPDEFLGERSHAFVVTREPLDVDVLRQYVRAKGLAEFKVPDEIDFIEELPRTPVGKIDKKPLRALAAPRQPCDNPSEAVASDSVAAVLSAWSMSLDLNHPLTPHDNFFEHGANSLLVIEAAQRIGVFLGRDVPPALVFAHPTALSLARVLDGNDTHAAPTPADLIADVSLEGTKQWPTDFQLPGPSSHPLLTGATGFVGAHLLAALLEQTSATITCTVRAETHDAARRRLATALTALGLPTADLADRVIALPADLSRTRLGLDTDDHRRLTEQTDAIYHCAAAVSTLRGYAALRAANVTATRNLLEIAATGCPAHMHHVSTLALTPPSGHPALPEAFIAPHAGLTDGYRQTKWSSERLLELAAERGLPTTVYRLGRVIGADGTAAPNPNDLVWRILRAGINLGALPALPVTEVWTPADWTANAIVHLSHRASRTEPGAVFNLAPTTDVPLATFFEWVAEYGYNTPLVAPPLWVTKLADTPGGDTELRTLLDPSQPAHEQLADLPLNRIETAELPPSLDDSPLAAAPTIDRDLIHRYLSRWIAADLLPPV</sequence>
<dbReference type="InterPro" id="IPR013120">
    <property type="entry name" value="FAR_NAD-bd"/>
</dbReference>
<dbReference type="InterPro" id="IPR010080">
    <property type="entry name" value="Thioester_reductase-like_dom"/>
</dbReference>
<dbReference type="SUPFAM" id="SSF47336">
    <property type="entry name" value="ACP-like"/>
    <property type="match status" value="1"/>
</dbReference>
<dbReference type="SUPFAM" id="SSF56801">
    <property type="entry name" value="Acetyl-CoA synthetase-like"/>
    <property type="match status" value="1"/>
</dbReference>
<keyword evidence="1" id="KW-0596">Phosphopantetheine</keyword>